<protein>
    <submittedName>
        <fullName evidence="1">Uncharacterized protein</fullName>
    </submittedName>
</protein>
<evidence type="ECO:0000313" key="1">
    <source>
        <dbReference type="EMBL" id="MBA4660435.1"/>
    </source>
</evidence>
<reference evidence="1" key="1">
    <citation type="journal article" date="2013" name="J. Plant Res.">
        <title>Effect of fungi and light on seed germination of three Opuntia species from semiarid lands of central Mexico.</title>
        <authorList>
            <person name="Delgado-Sanchez P."/>
            <person name="Jimenez-Bremont J.F."/>
            <person name="Guerrero-Gonzalez Mde L."/>
            <person name="Flores J."/>
        </authorList>
    </citation>
    <scope>NUCLEOTIDE SEQUENCE</scope>
    <source>
        <tissue evidence="1">Cladode</tissue>
    </source>
</reference>
<dbReference type="EMBL" id="GISG01207886">
    <property type="protein sequence ID" value="MBA4660435.1"/>
    <property type="molecule type" value="Transcribed_RNA"/>
</dbReference>
<proteinExistence type="predicted"/>
<organism evidence="1">
    <name type="scientific">Opuntia streptacantha</name>
    <name type="common">Prickly pear cactus</name>
    <name type="synonym">Opuntia cardona</name>
    <dbReference type="NCBI Taxonomy" id="393608"/>
    <lineage>
        <taxon>Eukaryota</taxon>
        <taxon>Viridiplantae</taxon>
        <taxon>Streptophyta</taxon>
        <taxon>Embryophyta</taxon>
        <taxon>Tracheophyta</taxon>
        <taxon>Spermatophyta</taxon>
        <taxon>Magnoliopsida</taxon>
        <taxon>eudicotyledons</taxon>
        <taxon>Gunneridae</taxon>
        <taxon>Pentapetalae</taxon>
        <taxon>Caryophyllales</taxon>
        <taxon>Cactineae</taxon>
        <taxon>Cactaceae</taxon>
        <taxon>Opuntioideae</taxon>
        <taxon>Opuntia</taxon>
    </lineage>
</organism>
<reference evidence="1" key="2">
    <citation type="submission" date="2020-07" db="EMBL/GenBank/DDBJ databases">
        <authorList>
            <person name="Vera ALvarez R."/>
            <person name="Arias-Moreno D.M."/>
            <person name="Jimenez-Jacinto V."/>
            <person name="Jimenez-Bremont J.F."/>
            <person name="Swaminathan K."/>
            <person name="Moose S.P."/>
            <person name="Guerrero-Gonzalez M.L."/>
            <person name="Marino-Ramirez L."/>
            <person name="Landsman D."/>
            <person name="Rodriguez-Kessler M."/>
            <person name="Delgado-Sanchez P."/>
        </authorList>
    </citation>
    <scope>NUCLEOTIDE SEQUENCE</scope>
    <source>
        <tissue evidence="1">Cladode</tissue>
    </source>
</reference>
<name>A0A7C9A9R2_OPUST</name>
<sequence length="118" mass="13877">MIVKYHKSMILVKSHVFIIHPPKINGNCINWLNRVFGLNRVFCVKVLNLNLSGDRSLTRTRKIRRESSPFIVSISIKNGAKTGIGRVRLKRFWIWVRVGYRHTHTHTRSRPIPIPDYF</sequence>
<dbReference type="AlphaFoldDB" id="A0A7C9A9R2"/>
<dbReference type="EMBL" id="GISG01207888">
    <property type="protein sequence ID" value="MBA4660437.1"/>
    <property type="molecule type" value="Transcribed_RNA"/>
</dbReference>
<accession>A0A7C9A9R2</accession>
<dbReference type="EMBL" id="GISG01207887">
    <property type="protein sequence ID" value="MBA4660436.1"/>
    <property type="molecule type" value="Transcribed_RNA"/>
</dbReference>